<feature type="region of interest" description="Disordered" evidence="1">
    <location>
        <begin position="152"/>
        <end position="188"/>
    </location>
</feature>
<reference evidence="3" key="3">
    <citation type="submission" date="2025-09" db="UniProtKB">
        <authorList>
            <consortium name="Ensembl"/>
        </authorList>
    </citation>
    <scope>IDENTIFICATION</scope>
</reference>
<accession>A0AAY5KAR6</accession>
<dbReference type="AlphaFoldDB" id="A0AAY5KAR6"/>
<dbReference type="GO" id="GO:0015074">
    <property type="term" value="P:DNA integration"/>
    <property type="evidence" value="ECO:0007669"/>
    <property type="project" value="InterPro"/>
</dbReference>
<dbReference type="InterPro" id="IPR036397">
    <property type="entry name" value="RNaseH_sf"/>
</dbReference>
<dbReference type="SUPFAM" id="SSF46689">
    <property type="entry name" value="Homeodomain-like"/>
    <property type="match status" value="1"/>
</dbReference>
<evidence type="ECO:0000259" key="2">
    <source>
        <dbReference type="Pfam" id="PF01498"/>
    </source>
</evidence>
<dbReference type="GeneTree" id="ENSGT01150000286900"/>
<protein>
    <recommendedName>
        <fullName evidence="2">Transposase Tc1-like domain-containing protein</fullName>
    </recommendedName>
</protein>
<proteinExistence type="predicted"/>
<feature type="domain" description="Transposase Tc1-like" evidence="2">
    <location>
        <begin position="72"/>
        <end position="144"/>
    </location>
</feature>
<dbReference type="Pfam" id="PF01498">
    <property type="entry name" value="HTH_Tnp_Tc3_2"/>
    <property type="match status" value="1"/>
</dbReference>
<dbReference type="InterPro" id="IPR009057">
    <property type="entry name" value="Homeodomain-like_sf"/>
</dbReference>
<dbReference type="Gene3D" id="3.30.420.10">
    <property type="entry name" value="Ribonuclease H-like superfamily/Ribonuclease H"/>
    <property type="match status" value="1"/>
</dbReference>
<evidence type="ECO:0000313" key="3">
    <source>
        <dbReference type="Ensembl" id="ENSELUP00000083347.1"/>
    </source>
</evidence>
<dbReference type="GO" id="GO:0006313">
    <property type="term" value="P:DNA transposition"/>
    <property type="evidence" value="ECO:0007669"/>
    <property type="project" value="InterPro"/>
</dbReference>
<evidence type="ECO:0000256" key="1">
    <source>
        <dbReference type="SAM" id="MobiDB-lite"/>
    </source>
</evidence>
<organism evidence="3 4">
    <name type="scientific">Esox lucius</name>
    <name type="common">Northern pike</name>
    <dbReference type="NCBI Taxonomy" id="8010"/>
    <lineage>
        <taxon>Eukaryota</taxon>
        <taxon>Metazoa</taxon>
        <taxon>Chordata</taxon>
        <taxon>Craniata</taxon>
        <taxon>Vertebrata</taxon>
        <taxon>Euteleostomi</taxon>
        <taxon>Actinopterygii</taxon>
        <taxon>Neopterygii</taxon>
        <taxon>Teleostei</taxon>
        <taxon>Protacanthopterygii</taxon>
        <taxon>Esociformes</taxon>
        <taxon>Esocidae</taxon>
        <taxon>Esox</taxon>
    </lineage>
</organism>
<dbReference type="GO" id="GO:0003677">
    <property type="term" value="F:DNA binding"/>
    <property type="evidence" value="ECO:0007669"/>
    <property type="project" value="InterPro"/>
</dbReference>
<sequence>MAEELKRKALSEEKKGSILALLAEGFSERQVASILKISKTAVHKNKVKQQTLGTTKLQTGRGRKRLSTNRNDRQLIRMSLNNRRMTSSDLQKEWQTAAGVKCSARTVRNRLLRAGLKSCTSRKKPFVNEKQRRARLKFAKDHKDWTIEEWRTSQLPSAGSREDPQCGLPLCPNQAGTTLPANAEELEQ</sequence>
<dbReference type="InterPro" id="IPR002492">
    <property type="entry name" value="Transposase_Tc1-like"/>
</dbReference>
<dbReference type="Ensembl" id="ENSELUT00000092239.1">
    <property type="protein sequence ID" value="ENSELUP00000083347.1"/>
    <property type="gene ID" value="ENSELUG00000036021.1"/>
</dbReference>
<evidence type="ECO:0000313" key="4">
    <source>
        <dbReference type="Proteomes" id="UP000265140"/>
    </source>
</evidence>
<reference evidence="3" key="2">
    <citation type="submission" date="2025-08" db="UniProtKB">
        <authorList>
            <consortium name="Ensembl"/>
        </authorList>
    </citation>
    <scope>IDENTIFICATION</scope>
</reference>
<dbReference type="Proteomes" id="UP000265140">
    <property type="component" value="Chromosome 24"/>
</dbReference>
<name>A0AAY5KAR6_ESOLU</name>
<reference evidence="3 4" key="1">
    <citation type="submission" date="2020-02" db="EMBL/GenBank/DDBJ databases">
        <title>Esox lucius (northern pike) genome, fEsoLuc1, primary haplotype.</title>
        <authorList>
            <person name="Myers G."/>
            <person name="Karagic N."/>
            <person name="Meyer A."/>
            <person name="Pippel M."/>
            <person name="Reichard M."/>
            <person name="Winkler S."/>
            <person name="Tracey A."/>
            <person name="Sims Y."/>
            <person name="Howe K."/>
            <person name="Rhie A."/>
            <person name="Formenti G."/>
            <person name="Durbin R."/>
            <person name="Fedrigo O."/>
            <person name="Jarvis E.D."/>
        </authorList>
    </citation>
    <scope>NUCLEOTIDE SEQUENCE [LARGE SCALE GENOMIC DNA]</scope>
</reference>
<keyword evidence="4" id="KW-1185">Reference proteome</keyword>